<organism evidence="3 4">
    <name type="scientific">Dermatophagoides pteronyssinus</name>
    <name type="common">European house dust mite</name>
    <dbReference type="NCBI Taxonomy" id="6956"/>
    <lineage>
        <taxon>Eukaryota</taxon>
        <taxon>Metazoa</taxon>
        <taxon>Ecdysozoa</taxon>
        <taxon>Arthropoda</taxon>
        <taxon>Chelicerata</taxon>
        <taxon>Arachnida</taxon>
        <taxon>Acari</taxon>
        <taxon>Acariformes</taxon>
        <taxon>Sarcoptiformes</taxon>
        <taxon>Astigmata</taxon>
        <taxon>Psoroptidia</taxon>
        <taxon>Analgoidea</taxon>
        <taxon>Pyroglyphidae</taxon>
        <taxon>Dermatophagoidinae</taxon>
        <taxon>Dermatophagoides</taxon>
    </lineage>
</organism>
<reference evidence="3 4" key="1">
    <citation type="journal article" date="2018" name="J. Allergy Clin. Immunol.">
        <title>High-quality assembly of Dermatophagoides pteronyssinus genome and transcriptome reveals a wide range of novel allergens.</title>
        <authorList>
            <person name="Liu X.Y."/>
            <person name="Yang K.Y."/>
            <person name="Wang M.Q."/>
            <person name="Kwok J.S."/>
            <person name="Zeng X."/>
            <person name="Yang Z."/>
            <person name="Xiao X.J."/>
            <person name="Lau C.P."/>
            <person name="Li Y."/>
            <person name="Huang Z.M."/>
            <person name="Ba J.G."/>
            <person name="Yim A.K."/>
            <person name="Ouyang C.Y."/>
            <person name="Ngai S.M."/>
            <person name="Chan T.F."/>
            <person name="Leung E.L."/>
            <person name="Liu L."/>
            <person name="Liu Z.G."/>
            <person name="Tsui S.K."/>
        </authorList>
    </citation>
    <scope>NUCLEOTIDE SEQUENCE [LARGE SCALE GENOMIC DNA]</scope>
    <source>
        <strain evidence="3">Derp</strain>
    </source>
</reference>
<dbReference type="InterPro" id="IPR055403">
    <property type="entry name" value="ARM_KNTC1_1st"/>
</dbReference>
<dbReference type="PANTHER" id="PTHR15922:SF2">
    <property type="entry name" value="NBAS SUBUNIT OF NRZ TETHERING COMPLEX"/>
    <property type="match status" value="1"/>
</dbReference>
<keyword evidence="1" id="KW-1133">Transmembrane helix</keyword>
<feature type="transmembrane region" description="Helical" evidence="1">
    <location>
        <begin position="15"/>
        <end position="35"/>
    </location>
</feature>
<sequence>MDPSSSSIMDRSTNIVSRFISQIYFVTLFYLNYFLQLLRWPFRRYDQDSVDHPSIRPSKAIIDSLMGNFENGRLINANESVEQTFQRLIESRQYETAMKLAKKFDLQMDLLWKNMWLQQQNEEKSIQLIDECLSKINDQKWIFNQCIECIPEQLPVLRHLLQFGIERIQMINTSTQSTTSDDDNLFMAKIEKTLKSYLNRLDLYEKILKSKFNNENDYCDQFDWKFFGKFRQKNPFQLAVEHAHCSDIETLSVLFAQEYQTLARNFFVIISNLPETLSPSRYKDLIRLAISTLTDKFFTVSNDKNEEQDDYEKNFFVNNPNYLKFKTEKSIDDEFLTGWFEYRSENILNLTMLIDNSLELLSIGIDDYNLLALRNLYAELDLYSLFVYDGFSTTAMISFEKFRQLSIEEKMNLLFNDKMNDGMILIRNLFEKFFEKITEYSRHHQQTQTMNISRKELLRKFLINLVHKDFEQCLKIFETYTIVNRTPDQLKQLKILDDPCDLIELALDCIRSYSKPDDLDLAFKIMECLPERDQASLLNKQLNHGKNQDQQSEWLERFNRMNDEADDMAYHLSMVEFLCENSTRITVKELIRIANEDKADQQQLKFIEKIVNNFCKQRCSSNNNNISDHTTISNEWKQFFVNLKDLTKKYFPSINDEQLIEQTVRCLLWSNNEYFIQLAFKHIDHDMESRNNSNSSGKKLNIEKGRSILRLVIQDYIRYAGPQPEDEMLKYAKMCLDFLQTLDPNDSDTINHLNFLEAIQLLNKEFPNKLWLPIRIHNISRQQELLDAILSSSNDAHKKIDEILKIISLLNLFKSSDDNSNDNDDNTDDDDEQEARLLNKIGEKAIENLDYKTANDLAINIMDRNLQSGWPLCYQICCLIDETK</sequence>
<protein>
    <recommendedName>
        <fullName evidence="2">KNTC1 first ARM-repeats domain-containing protein</fullName>
    </recommendedName>
</protein>
<evidence type="ECO:0000313" key="3">
    <source>
        <dbReference type="EMBL" id="KAH9416810.1"/>
    </source>
</evidence>
<keyword evidence="4" id="KW-1185">Reference proteome</keyword>
<dbReference type="EMBL" id="NJHN03000086">
    <property type="protein sequence ID" value="KAH9416810.1"/>
    <property type="molecule type" value="Genomic_DNA"/>
</dbReference>
<feature type="domain" description="KNTC1 first ARM-repeats" evidence="2">
    <location>
        <begin position="87"/>
        <end position="264"/>
    </location>
</feature>
<gene>
    <name evidence="3" type="ORF">DERP_011925</name>
</gene>
<evidence type="ECO:0000259" key="2">
    <source>
        <dbReference type="Pfam" id="PF24520"/>
    </source>
</evidence>
<dbReference type="Proteomes" id="UP000887458">
    <property type="component" value="Unassembled WGS sequence"/>
</dbReference>
<comment type="caution">
    <text evidence="3">The sequence shown here is derived from an EMBL/GenBank/DDBJ whole genome shotgun (WGS) entry which is preliminary data.</text>
</comment>
<proteinExistence type="predicted"/>
<dbReference type="Pfam" id="PF24520">
    <property type="entry name" value="ARM_KNTC1_1st"/>
    <property type="match status" value="1"/>
</dbReference>
<accession>A0ABQ8J2L7</accession>
<keyword evidence="1" id="KW-0472">Membrane</keyword>
<evidence type="ECO:0000313" key="4">
    <source>
        <dbReference type="Proteomes" id="UP000887458"/>
    </source>
</evidence>
<dbReference type="PANTHER" id="PTHR15922">
    <property type="entry name" value="NEUROBLASTOMA-AMPLIFIED SEQUENCE"/>
    <property type="match status" value="1"/>
</dbReference>
<reference evidence="3 4" key="2">
    <citation type="journal article" date="2022" name="Mol. Biol. Evol.">
        <title>Comparative Genomics Reveals Insights into the Divergent Evolution of Astigmatic Mites and Household Pest Adaptations.</title>
        <authorList>
            <person name="Xiong Q."/>
            <person name="Wan A.T."/>
            <person name="Liu X."/>
            <person name="Fung C.S."/>
            <person name="Xiao X."/>
            <person name="Malainual N."/>
            <person name="Hou J."/>
            <person name="Wang L."/>
            <person name="Wang M."/>
            <person name="Yang K.Y."/>
            <person name="Cui Y."/>
            <person name="Leung E.L."/>
            <person name="Nong W."/>
            <person name="Shin S.K."/>
            <person name="Au S.W."/>
            <person name="Jeong K.Y."/>
            <person name="Chew F.T."/>
            <person name="Hui J.H."/>
            <person name="Leung T.F."/>
            <person name="Tungtrongchitr A."/>
            <person name="Zhong N."/>
            <person name="Liu Z."/>
            <person name="Tsui S.K."/>
        </authorList>
    </citation>
    <scope>NUCLEOTIDE SEQUENCE [LARGE SCALE GENOMIC DNA]</scope>
    <source>
        <strain evidence="3">Derp</strain>
    </source>
</reference>
<keyword evidence="1" id="KW-0812">Transmembrane</keyword>
<name>A0ABQ8J2L7_DERPT</name>
<evidence type="ECO:0000256" key="1">
    <source>
        <dbReference type="SAM" id="Phobius"/>
    </source>
</evidence>